<dbReference type="Gene3D" id="1.10.287.70">
    <property type="match status" value="1"/>
</dbReference>
<evidence type="ECO:0000256" key="5">
    <source>
        <dbReference type="ARBA" id="ARBA00022826"/>
    </source>
</evidence>
<feature type="domain" description="Potassium channel" evidence="12">
    <location>
        <begin position="228"/>
        <end position="303"/>
    </location>
</feature>
<feature type="transmembrane region" description="Helical" evidence="11">
    <location>
        <begin position="246"/>
        <end position="268"/>
    </location>
</feature>
<comment type="caution">
    <text evidence="13">The sequence shown here is derived from an EMBL/GenBank/DDBJ whole genome shotgun (WGS) entry which is preliminary data.</text>
</comment>
<keyword evidence="10" id="KW-0407">Ion channel</keyword>
<dbReference type="Pfam" id="PF07885">
    <property type="entry name" value="Ion_trans_2"/>
    <property type="match status" value="1"/>
</dbReference>
<keyword evidence="2" id="KW-0813">Transport</keyword>
<proteinExistence type="predicted"/>
<evidence type="ECO:0000313" key="14">
    <source>
        <dbReference type="Proteomes" id="UP000237061"/>
    </source>
</evidence>
<dbReference type="InterPro" id="IPR047871">
    <property type="entry name" value="K_chnl_Slo-like"/>
</dbReference>
<evidence type="ECO:0000256" key="4">
    <source>
        <dbReference type="ARBA" id="ARBA00022692"/>
    </source>
</evidence>
<dbReference type="AlphaFoldDB" id="A0A2S3ZZW8"/>
<keyword evidence="7 11" id="KW-1133">Transmembrane helix</keyword>
<dbReference type="EMBL" id="PPXC01000002">
    <property type="protein sequence ID" value="POH74768.1"/>
    <property type="molecule type" value="Genomic_DNA"/>
</dbReference>
<dbReference type="Proteomes" id="UP000237061">
    <property type="component" value="Unassembled WGS sequence"/>
</dbReference>
<protein>
    <recommendedName>
        <fullName evidence="12">Potassium channel domain-containing protein</fullName>
    </recommendedName>
</protein>
<evidence type="ECO:0000256" key="6">
    <source>
        <dbReference type="ARBA" id="ARBA00022958"/>
    </source>
</evidence>
<evidence type="ECO:0000256" key="1">
    <source>
        <dbReference type="ARBA" id="ARBA00004141"/>
    </source>
</evidence>
<dbReference type="GO" id="GO:0016020">
    <property type="term" value="C:membrane"/>
    <property type="evidence" value="ECO:0007669"/>
    <property type="project" value="UniProtKB-SubCell"/>
</dbReference>
<dbReference type="Gene3D" id="1.20.5.110">
    <property type="match status" value="1"/>
</dbReference>
<dbReference type="GO" id="GO:0005267">
    <property type="term" value="F:potassium channel activity"/>
    <property type="evidence" value="ECO:0007669"/>
    <property type="project" value="UniProtKB-KW"/>
</dbReference>
<keyword evidence="4 11" id="KW-0812">Transmembrane</keyword>
<keyword evidence="3" id="KW-0633">Potassium transport</keyword>
<dbReference type="SUPFAM" id="SSF81324">
    <property type="entry name" value="Voltage-gated potassium channels"/>
    <property type="match status" value="1"/>
</dbReference>
<keyword evidence="9 11" id="KW-0472">Membrane</keyword>
<sequence length="329" mass="35721">MGGSRMRWYPFRGVRGAGPSAGVCGAGPFAGVCSWRQLTPEPAGKPVPTLATDASCCRNSRNRVRRLANVRRIMGVVLRVRVDLGEDARDGGAVVTSNDEDASRRQRWEGRTRNPLLFGSAFFLLAYSVLILVPQMAVMWRVVVIAALSIVWAAYIIDLLVRVSLTPRGQRSEFIRTHPADTASAFIPWVRPFTLLKYLSRIPWFSNANGDSIRSRMVVAALAYTILFVYVIALGVLAVERNTPDATIVSFGDAIWWACVTVTTVGYGDFSPVTVIGRTLGVVLMTGGVAIIGTASATIVSLLNERIGRARQQHLASQVDPPTTSSAET</sequence>
<feature type="transmembrane region" description="Helical" evidence="11">
    <location>
        <begin position="280"/>
        <end position="303"/>
    </location>
</feature>
<keyword evidence="6" id="KW-0630">Potassium</keyword>
<evidence type="ECO:0000256" key="8">
    <source>
        <dbReference type="ARBA" id="ARBA00023065"/>
    </source>
</evidence>
<evidence type="ECO:0000313" key="13">
    <source>
        <dbReference type="EMBL" id="POH74768.1"/>
    </source>
</evidence>
<evidence type="ECO:0000256" key="11">
    <source>
        <dbReference type="SAM" id="Phobius"/>
    </source>
</evidence>
<keyword evidence="8" id="KW-0406">Ion transport</keyword>
<comment type="subcellular location">
    <subcellularLocation>
        <location evidence="1">Membrane</location>
        <topology evidence="1">Multi-pass membrane protein</topology>
    </subcellularLocation>
</comment>
<evidence type="ECO:0000256" key="10">
    <source>
        <dbReference type="ARBA" id="ARBA00023303"/>
    </source>
</evidence>
<evidence type="ECO:0000256" key="9">
    <source>
        <dbReference type="ARBA" id="ARBA00023136"/>
    </source>
</evidence>
<gene>
    <name evidence="13" type="ORF">CVS27_02530</name>
</gene>
<evidence type="ECO:0000256" key="7">
    <source>
        <dbReference type="ARBA" id="ARBA00022989"/>
    </source>
</evidence>
<keyword evidence="5" id="KW-0631">Potassium channel</keyword>
<dbReference type="PANTHER" id="PTHR10027">
    <property type="entry name" value="CALCIUM-ACTIVATED POTASSIUM CHANNEL ALPHA CHAIN"/>
    <property type="match status" value="1"/>
</dbReference>
<feature type="transmembrane region" description="Helical" evidence="11">
    <location>
        <begin position="114"/>
        <end position="133"/>
    </location>
</feature>
<feature type="transmembrane region" description="Helical" evidence="11">
    <location>
        <begin position="219"/>
        <end position="239"/>
    </location>
</feature>
<organism evidence="13 14">
    <name type="scientific">Arthrobacter glacialis</name>
    <dbReference type="NCBI Taxonomy" id="1664"/>
    <lineage>
        <taxon>Bacteria</taxon>
        <taxon>Bacillati</taxon>
        <taxon>Actinomycetota</taxon>
        <taxon>Actinomycetes</taxon>
        <taxon>Micrococcales</taxon>
        <taxon>Micrococcaceae</taxon>
        <taxon>Arthrobacter</taxon>
    </lineage>
</organism>
<accession>A0A2S3ZZW8</accession>
<evidence type="ECO:0000256" key="2">
    <source>
        <dbReference type="ARBA" id="ARBA00022448"/>
    </source>
</evidence>
<feature type="transmembrane region" description="Helical" evidence="11">
    <location>
        <begin position="139"/>
        <end position="161"/>
    </location>
</feature>
<dbReference type="PANTHER" id="PTHR10027:SF10">
    <property type="entry name" value="SLOWPOKE 2, ISOFORM D"/>
    <property type="match status" value="1"/>
</dbReference>
<dbReference type="InterPro" id="IPR013099">
    <property type="entry name" value="K_chnl_dom"/>
</dbReference>
<name>A0A2S3ZZW8_ARTGL</name>
<reference evidence="13 14" key="1">
    <citation type="submission" date="2018-01" db="EMBL/GenBank/DDBJ databases">
        <title>Arthrobacter sp. nov., from glaciers in China.</title>
        <authorList>
            <person name="Liu Q."/>
            <person name="Xin Y.-H."/>
        </authorList>
    </citation>
    <scope>NUCLEOTIDE SEQUENCE [LARGE SCALE GENOMIC DNA]</scope>
    <source>
        <strain evidence="13 14">HLT2-12-2</strain>
    </source>
</reference>
<evidence type="ECO:0000256" key="3">
    <source>
        <dbReference type="ARBA" id="ARBA00022538"/>
    </source>
</evidence>
<keyword evidence="14" id="KW-1185">Reference proteome</keyword>
<evidence type="ECO:0000259" key="12">
    <source>
        <dbReference type="Pfam" id="PF07885"/>
    </source>
</evidence>